<dbReference type="Proteomes" id="UP000030539">
    <property type="component" value="Unassembled WGS sequence"/>
</dbReference>
<keyword evidence="3 5" id="KW-0808">Transferase</keyword>
<dbReference type="STRING" id="155515.JP36_03720"/>
<dbReference type="InterPro" id="IPR029044">
    <property type="entry name" value="Nucleotide-diphossugar_trans"/>
</dbReference>
<dbReference type="InterPro" id="IPR001173">
    <property type="entry name" value="Glyco_trans_2-like"/>
</dbReference>
<dbReference type="EMBL" id="JPXX01000009">
    <property type="protein sequence ID" value="KGQ38256.1"/>
    <property type="molecule type" value="Genomic_DNA"/>
</dbReference>
<dbReference type="GO" id="GO:0016757">
    <property type="term" value="F:glycosyltransferase activity"/>
    <property type="evidence" value="ECO:0007669"/>
    <property type="project" value="UniProtKB-KW"/>
</dbReference>
<accession>A0A0A2Y0S2</accession>
<name>A0A0A2Y0S2_9PAST</name>
<proteinExistence type="inferred from homology"/>
<organism evidence="5 6">
    <name type="scientific">Gallibacterium genomosp. 1</name>
    <dbReference type="NCBI Taxonomy" id="155515"/>
    <lineage>
        <taxon>Bacteria</taxon>
        <taxon>Pseudomonadati</taxon>
        <taxon>Pseudomonadota</taxon>
        <taxon>Gammaproteobacteria</taxon>
        <taxon>Pasteurellales</taxon>
        <taxon>Pasteurellaceae</taxon>
        <taxon>Gallibacterium</taxon>
    </lineage>
</organism>
<reference evidence="5 6" key="1">
    <citation type="submission" date="2014-08" db="EMBL/GenBank/DDBJ databases">
        <title>Chaperone-usher fimbriae in a diverse selection of Gallibacterium genomes.</title>
        <authorList>
            <person name="Kudirkiene E."/>
            <person name="Bager R.J."/>
            <person name="Johnson T.J."/>
            <person name="Bojesen A.M."/>
        </authorList>
    </citation>
    <scope>NUCLEOTIDE SEQUENCE [LARGE SCALE GENOMIC DNA]</scope>
    <source>
        <strain evidence="5 6">CCM5974</strain>
    </source>
</reference>
<dbReference type="InterPro" id="IPR050834">
    <property type="entry name" value="Glycosyltransf_2"/>
</dbReference>
<feature type="domain" description="Glycosyltransferase 2-like" evidence="4">
    <location>
        <begin position="9"/>
        <end position="154"/>
    </location>
</feature>
<dbReference type="eggNOG" id="COG1215">
    <property type="taxonomic scope" value="Bacteria"/>
</dbReference>
<sequence length="265" mass="31266">MTVYKKDKPQDFLLSLESMCRQTISPSEIVIVKDGPIPQSLQDIIDQCKEKYSIIFNEIQLPINKGLGLALNEGIEHCHNELIARMDADDYSMPQRCEKQLDAFMRNQRLDIVGCSVSEFIDDINNIIGKRSVPLTNNEIYQFARRRDPFNHPTVMYRKSFLKKIGGYSDYRKNQDTDLWIRMLQNHAECLNLDGDLFRFRFDKGTYQKRKSWINTKILIEIRYKAWKSGFNSFGDFFLIACSQTTIYLLPKFIQKILYQYILRR</sequence>
<protein>
    <submittedName>
        <fullName evidence="5">Glycosyl transferase</fullName>
    </submittedName>
</protein>
<dbReference type="Gene3D" id="3.90.550.10">
    <property type="entry name" value="Spore Coat Polysaccharide Biosynthesis Protein SpsA, Chain A"/>
    <property type="match status" value="1"/>
</dbReference>
<dbReference type="AlphaFoldDB" id="A0A0A2Y0S2"/>
<evidence type="ECO:0000313" key="6">
    <source>
        <dbReference type="Proteomes" id="UP000030539"/>
    </source>
</evidence>
<comment type="caution">
    <text evidence="5">The sequence shown here is derived from an EMBL/GenBank/DDBJ whole genome shotgun (WGS) entry which is preliminary data.</text>
</comment>
<evidence type="ECO:0000256" key="3">
    <source>
        <dbReference type="ARBA" id="ARBA00022679"/>
    </source>
</evidence>
<evidence type="ECO:0000259" key="4">
    <source>
        <dbReference type="Pfam" id="PF00535"/>
    </source>
</evidence>
<evidence type="ECO:0000256" key="2">
    <source>
        <dbReference type="ARBA" id="ARBA00022676"/>
    </source>
</evidence>
<dbReference type="Pfam" id="PF00535">
    <property type="entry name" value="Glycos_transf_2"/>
    <property type="match status" value="1"/>
</dbReference>
<dbReference type="PANTHER" id="PTHR43685">
    <property type="entry name" value="GLYCOSYLTRANSFERASE"/>
    <property type="match status" value="1"/>
</dbReference>
<keyword evidence="2" id="KW-0328">Glycosyltransferase</keyword>
<dbReference type="SUPFAM" id="SSF53448">
    <property type="entry name" value="Nucleotide-diphospho-sugar transferases"/>
    <property type="match status" value="1"/>
</dbReference>
<evidence type="ECO:0000313" key="5">
    <source>
        <dbReference type="EMBL" id="KGQ38256.1"/>
    </source>
</evidence>
<gene>
    <name evidence="5" type="ORF">JP36_03720</name>
</gene>
<dbReference type="PANTHER" id="PTHR43685:SF5">
    <property type="entry name" value="GLYCOSYLTRANSFERASE EPSE-RELATED"/>
    <property type="match status" value="1"/>
</dbReference>
<comment type="similarity">
    <text evidence="1">Belongs to the glycosyltransferase 2 family.</text>
</comment>
<evidence type="ECO:0000256" key="1">
    <source>
        <dbReference type="ARBA" id="ARBA00006739"/>
    </source>
</evidence>